<dbReference type="SUPFAM" id="SSF56672">
    <property type="entry name" value="DNA/RNA polymerases"/>
    <property type="match status" value="1"/>
</dbReference>
<dbReference type="SUPFAM" id="SSF53098">
    <property type="entry name" value="Ribonuclease H-like"/>
    <property type="match status" value="1"/>
</dbReference>
<dbReference type="GO" id="GO:0003964">
    <property type="term" value="F:RNA-directed DNA polymerase activity"/>
    <property type="evidence" value="ECO:0007669"/>
    <property type="project" value="UniProtKB-KW"/>
</dbReference>
<reference evidence="8 9" key="1">
    <citation type="journal article" date="2012" name="Nat. Biotechnol.">
        <title>Draft genome sequence of pigeonpea (Cajanus cajan), an orphan legume crop of resource-poor farmers.</title>
        <authorList>
            <person name="Varshney R.K."/>
            <person name="Chen W."/>
            <person name="Li Y."/>
            <person name="Bharti A.K."/>
            <person name="Saxena R.K."/>
            <person name="Schlueter J.A."/>
            <person name="Donoghue M.T."/>
            <person name="Azam S."/>
            <person name="Fan G."/>
            <person name="Whaley A.M."/>
            <person name="Farmer A.D."/>
            <person name="Sheridan J."/>
            <person name="Iwata A."/>
            <person name="Tuteja R."/>
            <person name="Penmetsa R.V."/>
            <person name="Wu W."/>
            <person name="Upadhyaya H.D."/>
            <person name="Yang S.P."/>
            <person name="Shah T."/>
            <person name="Saxena K.B."/>
            <person name="Michael T."/>
            <person name="McCombie W.R."/>
            <person name="Yang B."/>
            <person name="Zhang G."/>
            <person name="Yang H."/>
            <person name="Wang J."/>
            <person name="Spillane C."/>
            <person name="Cook D.R."/>
            <person name="May G.D."/>
            <person name="Xu X."/>
            <person name="Jackson S.A."/>
        </authorList>
    </citation>
    <scope>NUCLEOTIDE SEQUENCE [LARGE SCALE GENOMIC DNA]</scope>
    <source>
        <strain evidence="9">cv. Asha</strain>
    </source>
</reference>
<evidence type="ECO:0000313" key="8">
    <source>
        <dbReference type="EMBL" id="KYP65478.1"/>
    </source>
</evidence>
<evidence type="ECO:0000256" key="1">
    <source>
        <dbReference type="ARBA" id="ARBA00022679"/>
    </source>
</evidence>
<evidence type="ECO:0000256" key="5">
    <source>
        <dbReference type="ARBA" id="ARBA00022801"/>
    </source>
</evidence>
<dbReference type="GO" id="GO:0004523">
    <property type="term" value="F:RNA-DNA hybrid ribonuclease activity"/>
    <property type="evidence" value="ECO:0007669"/>
    <property type="project" value="InterPro"/>
</dbReference>
<evidence type="ECO:0000256" key="3">
    <source>
        <dbReference type="ARBA" id="ARBA00022722"/>
    </source>
</evidence>
<dbReference type="Pfam" id="PF17917">
    <property type="entry name" value="RT_RNaseH"/>
    <property type="match status" value="1"/>
</dbReference>
<keyword evidence="3" id="KW-0540">Nuclease</keyword>
<dbReference type="PROSITE" id="PS50879">
    <property type="entry name" value="RNASE_H_1"/>
    <property type="match status" value="1"/>
</dbReference>
<dbReference type="Proteomes" id="UP000075243">
    <property type="component" value="Chromosome 6"/>
</dbReference>
<keyword evidence="2" id="KW-0548">Nucleotidyltransferase</keyword>
<protein>
    <submittedName>
        <fullName evidence="8">Retrovirus-related Pol polyprotein from transposon 17.6</fullName>
    </submittedName>
</protein>
<evidence type="ECO:0000256" key="4">
    <source>
        <dbReference type="ARBA" id="ARBA00022759"/>
    </source>
</evidence>
<name>A0A151TEL8_CAJCA</name>
<sequence length="480" mass="53957">MVVKTTSAIDHATDLAEVFAQIRKHNMRLNPEKCVFGVQGGKFLGFMITSRGIEANPEKCKAIIQMQSPQTVKEVQRLAGRLVSLSRFIHKLAEKAGPIFTLLKKPKDFQWTGQCEEAFQSFKTFFSTPPILQRPNHNTDLLLYLTMVEKLALALVTAARRLRPYFQSHQVVVKTDYPIKKIMRKSELARRMIAWSVELSEFSIRYESHGALKAQYLANFVVELTPATAEEPQVWTLHIDGSSNSKGGGAGIILEGPNQVTLEQSLKFSFKATNNQAEYEALLAGLRLARDLGARKVSCNSDSKLMVEQLNGTYQAKDTLLQRYFQIASQQISSFDEFAIHHVSREQNARADLLSKLASTKKPGQHRTIIQETLHSPSFDDKVVNISDSGDLDWMTGIWNYLKEGTLPEDKDEAQKMRMRSAKFVIVGDELFKRGISTPLLKCLTAPQAAYVLDEIHQGICGLHFGARSMATRVLRAGYY</sequence>
<dbReference type="GO" id="GO:0003676">
    <property type="term" value="F:nucleic acid binding"/>
    <property type="evidence" value="ECO:0007669"/>
    <property type="project" value="InterPro"/>
</dbReference>
<dbReference type="Gene3D" id="3.30.420.10">
    <property type="entry name" value="Ribonuclease H-like superfamily/Ribonuclease H"/>
    <property type="match status" value="1"/>
</dbReference>
<evidence type="ECO:0000259" key="7">
    <source>
        <dbReference type="PROSITE" id="PS50879"/>
    </source>
</evidence>
<keyword evidence="1" id="KW-0808">Transferase</keyword>
<dbReference type="InterPro" id="IPR041373">
    <property type="entry name" value="RT_RNaseH"/>
</dbReference>
<accession>A0A151TEL8</accession>
<evidence type="ECO:0000256" key="6">
    <source>
        <dbReference type="ARBA" id="ARBA00022918"/>
    </source>
</evidence>
<keyword evidence="5" id="KW-0378">Hydrolase</keyword>
<dbReference type="AlphaFoldDB" id="A0A151TEL8"/>
<evidence type="ECO:0000256" key="2">
    <source>
        <dbReference type="ARBA" id="ARBA00022695"/>
    </source>
</evidence>
<organism evidence="8 9">
    <name type="scientific">Cajanus cajan</name>
    <name type="common">Pigeon pea</name>
    <name type="synonym">Cajanus indicus</name>
    <dbReference type="NCBI Taxonomy" id="3821"/>
    <lineage>
        <taxon>Eukaryota</taxon>
        <taxon>Viridiplantae</taxon>
        <taxon>Streptophyta</taxon>
        <taxon>Embryophyta</taxon>
        <taxon>Tracheophyta</taxon>
        <taxon>Spermatophyta</taxon>
        <taxon>Magnoliopsida</taxon>
        <taxon>eudicotyledons</taxon>
        <taxon>Gunneridae</taxon>
        <taxon>Pentapetalae</taxon>
        <taxon>rosids</taxon>
        <taxon>fabids</taxon>
        <taxon>Fabales</taxon>
        <taxon>Fabaceae</taxon>
        <taxon>Papilionoideae</taxon>
        <taxon>50 kb inversion clade</taxon>
        <taxon>NPAAA clade</taxon>
        <taxon>indigoferoid/millettioid clade</taxon>
        <taxon>Phaseoleae</taxon>
        <taxon>Cajanus</taxon>
    </lineage>
</organism>
<keyword evidence="6" id="KW-0695">RNA-directed DNA polymerase</keyword>
<dbReference type="CDD" id="cd09279">
    <property type="entry name" value="RNase_HI_like"/>
    <property type="match status" value="1"/>
</dbReference>
<dbReference type="InterPro" id="IPR043128">
    <property type="entry name" value="Rev_trsase/Diguanyl_cyclase"/>
</dbReference>
<evidence type="ECO:0000313" key="9">
    <source>
        <dbReference type="Proteomes" id="UP000075243"/>
    </source>
</evidence>
<dbReference type="EMBL" id="CM003608">
    <property type="protein sequence ID" value="KYP65478.1"/>
    <property type="molecule type" value="Genomic_DNA"/>
</dbReference>
<keyword evidence="4" id="KW-0255">Endonuclease</keyword>
<dbReference type="InterPro" id="IPR036397">
    <property type="entry name" value="RNaseH_sf"/>
</dbReference>
<dbReference type="Gramene" id="C.cajan_11385.t">
    <property type="protein sequence ID" value="C.cajan_11385.t"/>
    <property type="gene ID" value="C.cajan_11385"/>
</dbReference>
<dbReference type="Gene3D" id="3.30.70.270">
    <property type="match status" value="2"/>
</dbReference>
<gene>
    <name evidence="8" type="ORF">KK1_011714</name>
</gene>
<dbReference type="Pfam" id="PF13456">
    <property type="entry name" value="RVT_3"/>
    <property type="match status" value="1"/>
</dbReference>
<keyword evidence="9" id="KW-1185">Reference proteome</keyword>
<dbReference type="PANTHER" id="PTHR48475">
    <property type="entry name" value="RIBONUCLEASE H"/>
    <property type="match status" value="1"/>
</dbReference>
<proteinExistence type="predicted"/>
<dbReference type="InterPro" id="IPR043502">
    <property type="entry name" value="DNA/RNA_pol_sf"/>
</dbReference>
<dbReference type="InterPro" id="IPR012337">
    <property type="entry name" value="RNaseH-like_sf"/>
</dbReference>
<feature type="domain" description="RNase H type-1" evidence="7">
    <location>
        <begin position="231"/>
        <end position="360"/>
    </location>
</feature>
<dbReference type="PANTHER" id="PTHR48475:SF2">
    <property type="entry name" value="RIBONUCLEASE H"/>
    <property type="match status" value="1"/>
</dbReference>
<dbReference type="InterPro" id="IPR002156">
    <property type="entry name" value="RNaseH_domain"/>
</dbReference>